<proteinExistence type="predicted"/>
<accession>A0A094YUZ9</accession>
<evidence type="ECO:0000313" key="1">
    <source>
        <dbReference type="EMBL" id="KGB24449.1"/>
    </source>
</evidence>
<name>A0A094YUZ9_9PROT</name>
<reference evidence="1 2" key="1">
    <citation type="submission" date="2014-06" db="EMBL/GenBank/DDBJ databases">
        <title>Functional and comparative genomic analyses of the Drosophila gut microbiota identify candidate symbiosis factors.</title>
        <authorList>
            <person name="Newell P.D."/>
            <person name="Chaston J.M."/>
            <person name="Douglas A.E."/>
        </authorList>
    </citation>
    <scope>NUCLEOTIDE SEQUENCE [LARGE SCALE GENOMIC DNA]</scope>
    <source>
        <strain evidence="1 2">DmCS_006</strain>
    </source>
</reference>
<dbReference type="Proteomes" id="UP000029448">
    <property type="component" value="Unassembled WGS sequence"/>
</dbReference>
<keyword evidence="2" id="KW-1185">Reference proteome</keyword>
<gene>
    <name evidence="1" type="ORF">AtDm6_1157</name>
</gene>
<dbReference type="STRING" id="104102.AtDm6_1157"/>
<protein>
    <submittedName>
        <fullName evidence="1">Uncharacterized protein</fullName>
    </submittedName>
</protein>
<organism evidence="1 2">
    <name type="scientific">Acetobacter tropicalis</name>
    <dbReference type="NCBI Taxonomy" id="104102"/>
    <lineage>
        <taxon>Bacteria</taxon>
        <taxon>Pseudomonadati</taxon>
        <taxon>Pseudomonadota</taxon>
        <taxon>Alphaproteobacteria</taxon>
        <taxon>Acetobacterales</taxon>
        <taxon>Acetobacteraceae</taxon>
        <taxon>Acetobacter</taxon>
    </lineage>
</organism>
<dbReference type="EMBL" id="JOKM01000038">
    <property type="protein sequence ID" value="KGB24449.1"/>
    <property type="molecule type" value="Genomic_DNA"/>
</dbReference>
<sequence length="54" mass="5942">MAGFFYGIPQNSDNGWHPRGSVSRNTYAFLVLPLKQGGRAKKIDASFGNQLEKA</sequence>
<dbReference type="AlphaFoldDB" id="A0A094YUZ9"/>
<evidence type="ECO:0000313" key="2">
    <source>
        <dbReference type="Proteomes" id="UP000029448"/>
    </source>
</evidence>
<comment type="caution">
    <text evidence="1">The sequence shown here is derived from an EMBL/GenBank/DDBJ whole genome shotgun (WGS) entry which is preliminary data.</text>
</comment>